<name>W6MK74_9ASCO</name>
<dbReference type="GO" id="GO:0005634">
    <property type="term" value="C:nucleus"/>
    <property type="evidence" value="ECO:0007669"/>
    <property type="project" value="TreeGrafter"/>
</dbReference>
<dbReference type="GeneID" id="34519792"/>
<reference evidence="4" key="1">
    <citation type="submission" date="2013-12" db="EMBL/GenBank/DDBJ databases">
        <authorList>
            <person name="Genoscope - CEA"/>
        </authorList>
    </citation>
    <scope>NUCLEOTIDE SEQUENCE</scope>
    <source>
        <strain evidence="4">CBS 1993</strain>
    </source>
</reference>
<dbReference type="SUPFAM" id="SSF51045">
    <property type="entry name" value="WW domain"/>
    <property type="match status" value="2"/>
</dbReference>
<feature type="domain" description="WW" evidence="3">
    <location>
        <begin position="63"/>
        <end position="96"/>
    </location>
</feature>
<dbReference type="AlphaFoldDB" id="W6MK74"/>
<gene>
    <name evidence="4" type="ORF">KUCA_T00002370001</name>
</gene>
<dbReference type="Pfam" id="PF00397">
    <property type="entry name" value="WW"/>
    <property type="match status" value="1"/>
</dbReference>
<dbReference type="EMBL" id="HG793127">
    <property type="protein sequence ID" value="CDK26398.1"/>
    <property type="molecule type" value="Genomic_DNA"/>
</dbReference>
<evidence type="ECO:0000256" key="1">
    <source>
        <dbReference type="ARBA" id="ARBA00022737"/>
    </source>
</evidence>
<dbReference type="STRING" id="1382522.W6MK74"/>
<dbReference type="PANTHER" id="PTHR15377:SF3">
    <property type="entry name" value="WW DOMAIN-CONTAINING PROTEIN"/>
    <property type="match status" value="1"/>
</dbReference>
<dbReference type="OrthoDB" id="410044at2759"/>
<evidence type="ECO:0000313" key="5">
    <source>
        <dbReference type="Proteomes" id="UP000019384"/>
    </source>
</evidence>
<dbReference type="Pfam" id="PF01846">
    <property type="entry name" value="FF"/>
    <property type="match status" value="1"/>
</dbReference>
<dbReference type="Proteomes" id="UP000019384">
    <property type="component" value="Unassembled WGS sequence"/>
</dbReference>
<dbReference type="InterPro" id="IPR036517">
    <property type="entry name" value="FF_domain_sf"/>
</dbReference>
<dbReference type="InterPro" id="IPR036020">
    <property type="entry name" value="WW_dom_sf"/>
</dbReference>
<sequence>MSDQRLPPFWSSHQAQDGQVYFYNEQTQTSTYDRPVLEVANRKPKIKKMRRKSPLYGTPKFTMPLTEPWVLVITTTGNRFFHNTSTKQSTWTYPNKEVESFTREKMIVDEFLVLIAKARGLKLEKEEEEDEDEESEEEQGEEDRKDREAQDDSDVQNDFAADEIQNSDILSDQAGSTVGTSEPLRLSGQIPLTSTTPSRPLISGYDSSSDEEDPHEAPKQSSDENRASVESESSAVESMTDLPTDESGSEGGLNLSDLESDESVSAEDSETNKPGWTEFMAMLSSEGVDRFAPWELVAEQLIESPGFYAIADNRGRKACFDYWATEMGKNIAEDETESTFESPLASFVKFVKGSPKLFTYYAEFKRKFRTDPGFKALDIPDRERESQYRDLVKFLKSTDKTTVLATIVAGSSVVKAAVKRHEDVNLLIQGNYDEIVRDLNIGEFLDNRVEFIACDDIGVKQAGLVNGINEIVEVLKT</sequence>
<dbReference type="GO" id="GO:0070063">
    <property type="term" value="F:RNA polymerase binding"/>
    <property type="evidence" value="ECO:0007669"/>
    <property type="project" value="InterPro"/>
</dbReference>
<feature type="domain" description="WW" evidence="3">
    <location>
        <begin position="4"/>
        <end position="37"/>
    </location>
</feature>
<dbReference type="RefSeq" id="XP_022458404.1">
    <property type="nucleotide sequence ID" value="XM_022602617.1"/>
</dbReference>
<dbReference type="PROSITE" id="PS50020">
    <property type="entry name" value="WW_DOMAIN_2"/>
    <property type="match status" value="2"/>
</dbReference>
<dbReference type="HOGENOM" id="CLU_593404_0_0_1"/>
<accession>W6MK74</accession>
<dbReference type="SUPFAM" id="SSF81698">
    <property type="entry name" value="FF domain"/>
    <property type="match status" value="1"/>
</dbReference>
<protein>
    <recommendedName>
        <fullName evidence="3">WW domain-containing protein</fullName>
    </recommendedName>
</protein>
<dbReference type="CDD" id="cd00201">
    <property type="entry name" value="WW"/>
    <property type="match status" value="2"/>
</dbReference>
<feature type="compositionally biased region" description="Acidic residues" evidence="2">
    <location>
        <begin position="126"/>
        <end position="141"/>
    </location>
</feature>
<feature type="compositionally biased region" description="Basic and acidic residues" evidence="2">
    <location>
        <begin position="215"/>
        <end position="229"/>
    </location>
</feature>
<feature type="region of interest" description="Disordered" evidence="2">
    <location>
        <begin position="123"/>
        <end position="275"/>
    </location>
</feature>
<dbReference type="InterPro" id="IPR045148">
    <property type="entry name" value="TCRG1-like"/>
</dbReference>
<dbReference type="InterPro" id="IPR001202">
    <property type="entry name" value="WW_dom"/>
</dbReference>
<dbReference type="PROSITE" id="PS01159">
    <property type="entry name" value="WW_DOMAIN_1"/>
    <property type="match status" value="2"/>
</dbReference>
<proteinExistence type="predicted"/>
<reference evidence="4" key="2">
    <citation type="submission" date="2014-02" db="EMBL/GenBank/DDBJ databases">
        <title>Complete DNA sequence of /Kuraishia capsulata/ illustrates novel genomic features among budding yeasts (/Saccharomycotina/).</title>
        <authorList>
            <person name="Morales L."/>
            <person name="Noel B."/>
            <person name="Porcel B."/>
            <person name="Marcet-Houben M."/>
            <person name="Hullo M-F."/>
            <person name="Sacerdot C."/>
            <person name="Tekaia F."/>
            <person name="Leh-Louis V."/>
            <person name="Despons L."/>
            <person name="Khanna V."/>
            <person name="Aury J-M."/>
            <person name="Barbe V."/>
            <person name="Couloux A."/>
            <person name="Labadie K."/>
            <person name="Pelletier E."/>
            <person name="Souciet J-L."/>
            <person name="Boekhout T."/>
            <person name="Gabaldon T."/>
            <person name="Wincker P."/>
            <person name="Dujon B."/>
        </authorList>
    </citation>
    <scope>NUCLEOTIDE SEQUENCE</scope>
    <source>
        <strain evidence="4">CBS 1993</strain>
    </source>
</reference>
<dbReference type="SMART" id="SM00456">
    <property type="entry name" value="WW"/>
    <property type="match status" value="2"/>
</dbReference>
<keyword evidence="5" id="KW-1185">Reference proteome</keyword>
<feature type="compositionally biased region" description="Polar residues" evidence="2">
    <location>
        <begin position="164"/>
        <end position="180"/>
    </location>
</feature>
<keyword evidence="1" id="KW-0677">Repeat</keyword>
<evidence type="ECO:0000259" key="3">
    <source>
        <dbReference type="PROSITE" id="PS50020"/>
    </source>
</evidence>
<dbReference type="Gene3D" id="1.10.10.440">
    <property type="entry name" value="FF domain"/>
    <property type="match status" value="1"/>
</dbReference>
<organism evidence="4 5">
    <name type="scientific">Kuraishia capsulata CBS 1993</name>
    <dbReference type="NCBI Taxonomy" id="1382522"/>
    <lineage>
        <taxon>Eukaryota</taxon>
        <taxon>Fungi</taxon>
        <taxon>Dikarya</taxon>
        <taxon>Ascomycota</taxon>
        <taxon>Saccharomycotina</taxon>
        <taxon>Pichiomycetes</taxon>
        <taxon>Pichiales</taxon>
        <taxon>Pichiaceae</taxon>
        <taxon>Kuraishia</taxon>
    </lineage>
</organism>
<evidence type="ECO:0000256" key="2">
    <source>
        <dbReference type="SAM" id="MobiDB-lite"/>
    </source>
</evidence>
<dbReference type="PANTHER" id="PTHR15377">
    <property type="entry name" value="TRANSCRIPTION ELONGATION REGULATOR 1"/>
    <property type="match status" value="1"/>
</dbReference>
<evidence type="ECO:0000313" key="4">
    <source>
        <dbReference type="EMBL" id="CDK26398.1"/>
    </source>
</evidence>
<dbReference type="InterPro" id="IPR002713">
    <property type="entry name" value="FF_domain"/>
</dbReference>
<dbReference type="Gene3D" id="2.20.70.10">
    <property type="match status" value="2"/>
</dbReference>
<feature type="compositionally biased region" description="Acidic residues" evidence="2">
    <location>
        <begin position="258"/>
        <end position="269"/>
    </location>
</feature>
<dbReference type="GO" id="GO:0003712">
    <property type="term" value="F:transcription coregulator activity"/>
    <property type="evidence" value="ECO:0007669"/>
    <property type="project" value="TreeGrafter"/>
</dbReference>